<comment type="catalytic activity">
    <reaction evidence="1">
        <text>2 6,7-dimethyl-8-(1-D-ribityl)lumazine + H(+) = 5-amino-6-(D-ribitylamino)uracil + riboflavin</text>
        <dbReference type="Rhea" id="RHEA:20772"/>
        <dbReference type="ChEBI" id="CHEBI:15378"/>
        <dbReference type="ChEBI" id="CHEBI:15934"/>
        <dbReference type="ChEBI" id="CHEBI:57986"/>
        <dbReference type="ChEBI" id="CHEBI:58201"/>
        <dbReference type="EC" id="2.5.1.9"/>
    </reaction>
</comment>
<dbReference type="EC" id="2.5.1.9" evidence="4 9"/>
<dbReference type="PANTHER" id="PTHR21098:SF12">
    <property type="entry name" value="RIBOFLAVIN SYNTHASE"/>
    <property type="match status" value="1"/>
</dbReference>
<dbReference type="InterPro" id="IPR026017">
    <property type="entry name" value="Lumazine-bd_dom"/>
</dbReference>
<dbReference type="Pfam" id="PF00677">
    <property type="entry name" value="Lum_binding"/>
    <property type="match status" value="2"/>
</dbReference>
<keyword evidence="8" id="KW-0677">Repeat</keyword>
<dbReference type="EMBL" id="JACCHU010000001">
    <property type="protein sequence ID" value="NYT52240.1"/>
    <property type="molecule type" value="Genomic_DNA"/>
</dbReference>
<dbReference type="PROSITE" id="PS51177">
    <property type="entry name" value="LUMAZINE_BIND"/>
    <property type="match status" value="2"/>
</dbReference>
<feature type="repeat" description="Lumazine-binding" evidence="10">
    <location>
        <begin position="1"/>
        <end position="93"/>
    </location>
</feature>
<dbReference type="NCBIfam" id="NF006767">
    <property type="entry name" value="PRK09289.1"/>
    <property type="match status" value="1"/>
</dbReference>
<sequence>MFTGIIQAIGKIKSIELGSFCFQAKKSFFDEVKIGDSIAVNGVCLTSIKIDDDYFKVYISEETLRCTIFSYLGVDSLVNLEKTLRLNQGIDGHLVSGHVDGIVKVVGRSIEGKSIRFKMRTPKNLIKYITKKGSVCINGVSLTVNNINDCVLDINIVPYTLKTTTLGELEINSKANLEVDIIARHIEQLLYFENNSYEIYH</sequence>
<gene>
    <name evidence="12" type="ORF">H0A74_01455</name>
</gene>
<evidence type="ECO:0000256" key="3">
    <source>
        <dbReference type="ARBA" id="ARBA00004887"/>
    </source>
</evidence>
<feature type="repeat" description="Lumazine-binding" evidence="10">
    <location>
        <begin position="94"/>
        <end position="190"/>
    </location>
</feature>
<feature type="domain" description="Lumazine-binding" evidence="11">
    <location>
        <begin position="1"/>
        <end position="93"/>
    </location>
</feature>
<evidence type="ECO:0000313" key="13">
    <source>
        <dbReference type="Proteomes" id="UP000525329"/>
    </source>
</evidence>
<evidence type="ECO:0000256" key="10">
    <source>
        <dbReference type="PROSITE-ProRule" id="PRU00524"/>
    </source>
</evidence>
<keyword evidence="7 12" id="KW-0808">Transferase</keyword>
<comment type="caution">
    <text evidence="12">The sequence shown here is derived from an EMBL/GenBank/DDBJ whole genome shotgun (WGS) entry which is preliminary data.</text>
</comment>
<evidence type="ECO:0000256" key="1">
    <source>
        <dbReference type="ARBA" id="ARBA00000968"/>
    </source>
</evidence>
<reference evidence="12 13" key="1">
    <citation type="submission" date="2020-05" db="EMBL/GenBank/DDBJ databases">
        <title>Horizontal transmission and recombination maintain forever young bacterial symbiont genomes.</title>
        <authorList>
            <person name="Russell S.L."/>
            <person name="Pepper-Tunick E."/>
            <person name="Svedberg J."/>
            <person name="Byrne A."/>
            <person name="Ruelas Castillo J."/>
            <person name="Vollmers C."/>
            <person name="Beinart R.A."/>
            <person name="Corbett-Detig R."/>
        </authorList>
    </citation>
    <scope>NUCLEOTIDE SEQUENCE [LARGE SCALE GENOMIC DNA]</scope>
    <source>
        <strain evidence="12">Monterey_2004</strain>
    </source>
</reference>
<evidence type="ECO:0000256" key="5">
    <source>
        <dbReference type="ARBA" id="ARBA00013950"/>
    </source>
</evidence>
<dbReference type="Gene3D" id="2.40.30.20">
    <property type="match status" value="2"/>
</dbReference>
<dbReference type="InterPro" id="IPR017938">
    <property type="entry name" value="Riboflavin_synthase-like_b-brl"/>
</dbReference>
<dbReference type="GO" id="GO:0004746">
    <property type="term" value="F:riboflavin synthase activity"/>
    <property type="evidence" value="ECO:0007669"/>
    <property type="project" value="UniProtKB-UniRule"/>
</dbReference>
<evidence type="ECO:0000256" key="8">
    <source>
        <dbReference type="ARBA" id="ARBA00022737"/>
    </source>
</evidence>
<dbReference type="PIRSF" id="PIRSF000498">
    <property type="entry name" value="Riboflavin_syn_A"/>
    <property type="match status" value="1"/>
</dbReference>
<dbReference type="AlphaFoldDB" id="A0A853GBJ9"/>
<comment type="pathway">
    <text evidence="3">Cofactor biosynthesis; riboflavin biosynthesis; riboflavin from 2-hydroxy-3-oxobutyl phosphate and 5-amino-6-(D-ribitylamino)uracil: step 2/2.</text>
</comment>
<organism evidence="12 13">
    <name type="scientific">Candidatus Vesicomyosocius endoextente</name>
    <dbReference type="NCBI Taxonomy" id="2738853"/>
    <lineage>
        <taxon>Bacteria</taxon>
        <taxon>Pseudomonadati</taxon>
        <taxon>Pseudomonadota</taxon>
        <taxon>Gammaproteobacteria</taxon>
        <taxon>Candidatus Pseudothioglobaceae</taxon>
        <taxon>Candidatus Vesicomyidisocius</taxon>
    </lineage>
</organism>
<dbReference type="PANTHER" id="PTHR21098">
    <property type="entry name" value="RIBOFLAVIN SYNTHASE ALPHA CHAIN"/>
    <property type="match status" value="1"/>
</dbReference>
<evidence type="ECO:0000256" key="4">
    <source>
        <dbReference type="ARBA" id="ARBA00012827"/>
    </source>
</evidence>
<keyword evidence="6" id="KW-0686">Riboflavin biosynthesis</keyword>
<evidence type="ECO:0000259" key="11">
    <source>
        <dbReference type="PROSITE" id="PS51177"/>
    </source>
</evidence>
<dbReference type="CDD" id="cd00402">
    <property type="entry name" value="Riboflavin_synthase_like"/>
    <property type="match status" value="1"/>
</dbReference>
<name>A0A853GBJ9_9GAMM</name>
<dbReference type="Proteomes" id="UP000525329">
    <property type="component" value="Unassembled WGS sequence"/>
</dbReference>
<dbReference type="InterPro" id="IPR001783">
    <property type="entry name" value="Lumazine-bd"/>
</dbReference>
<evidence type="ECO:0000313" key="12">
    <source>
        <dbReference type="EMBL" id="NYT52240.1"/>
    </source>
</evidence>
<dbReference type="SUPFAM" id="SSF63380">
    <property type="entry name" value="Riboflavin synthase domain-like"/>
    <property type="match status" value="2"/>
</dbReference>
<evidence type="ECO:0000256" key="7">
    <source>
        <dbReference type="ARBA" id="ARBA00022679"/>
    </source>
</evidence>
<evidence type="ECO:0000256" key="2">
    <source>
        <dbReference type="ARBA" id="ARBA00002803"/>
    </source>
</evidence>
<evidence type="ECO:0000256" key="6">
    <source>
        <dbReference type="ARBA" id="ARBA00022619"/>
    </source>
</evidence>
<dbReference type="FunFam" id="2.40.30.20:FF:000004">
    <property type="entry name" value="Riboflavin synthase, alpha subunit"/>
    <property type="match status" value="1"/>
</dbReference>
<dbReference type="GO" id="GO:0009231">
    <property type="term" value="P:riboflavin biosynthetic process"/>
    <property type="evidence" value="ECO:0007669"/>
    <property type="project" value="UniProtKB-KW"/>
</dbReference>
<feature type="domain" description="Lumazine-binding" evidence="11">
    <location>
        <begin position="94"/>
        <end position="190"/>
    </location>
</feature>
<comment type="function">
    <text evidence="2">Catalyzes the dismutation of two molecules of 6,7-dimethyl-8-ribityllumazine, resulting in the formation of riboflavin and 5-amino-6-(D-ribitylamino)uracil.</text>
</comment>
<dbReference type="InterPro" id="IPR023366">
    <property type="entry name" value="ATP_synth_asu-like_sf"/>
</dbReference>
<evidence type="ECO:0000256" key="9">
    <source>
        <dbReference type="NCBIfam" id="TIGR00187"/>
    </source>
</evidence>
<accession>A0A853GBJ9</accession>
<protein>
    <recommendedName>
        <fullName evidence="5 9">Riboflavin synthase</fullName>
        <ecNumber evidence="4 9">2.5.1.9</ecNumber>
    </recommendedName>
</protein>
<proteinExistence type="predicted"/>
<dbReference type="NCBIfam" id="TIGR00187">
    <property type="entry name" value="ribE"/>
    <property type="match status" value="1"/>
</dbReference>